<accession>A0ABQ9Y0Y0</accession>
<name>A0ABQ9Y0Y0_9EUKA</name>
<evidence type="ECO:0000313" key="3">
    <source>
        <dbReference type="Proteomes" id="UP001281761"/>
    </source>
</evidence>
<reference evidence="2 3" key="1">
    <citation type="journal article" date="2022" name="bioRxiv">
        <title>Genomics of Preaxostyla Flagellates Illuminates Evolutionary Transitions and the Path Towards Mitochondrial Loss.</title>
        <authorList>
            <person name="Novak L.V.F."/>
            <person name="Treitli S.C."/>
            <person name="Pyrih J."/>
            <person name="Halakuc P."/>
            <person name="Pipaliya S.V."/>
            <person name="Vacek V."/>
            <person name="Brzon O."/>
            <person name="Soukal P."/>
            <person name="Eme L."/>
            <person name="Dacks J.B."/>
            <person name="Karnkowska A."/>
            <person name="Elias M."/>
            <person name="Hampl V."/>
        </authorList>
    </citation>
    <scope>NUCLEOTIDE SEQUENCE [LARGE SCALE GENOMIC DNA]</scope>
    <source>
        <strain evidence="2">NAU3</strain>
        <tissue evidence="2">Gut</tissue>
    </source>
</reference>
<dbReference type="EMBL" id="JARBJD010000046">
    <property type="protein sequence ID" value="KAK2957396.1"/>
    <property type="molecule type" value="Genomic_DNA"/>
</dbReference>
<keyword evidence="1" id="KW-1133">Transmembrane helix</keyword>
<dbReference type="Proteomes" id="UP001281761">
    <property type="component" value="Unassembled WGS sequence"/>
</dbReference>
<keyword evidence="1" id="KW-0812">Transmembrane</keyword>
<protein>
    <recommendedName>
        <fullName evidence="4">t-SNARE coiled-coil homology domain-containing protein</fullName>
    </recommendedName>
</protein>
<dbReference type="Gene3D" id="1.20.5.110">
    <property type="match status" value="1"/>
</dbReference>
<evidence type="ECO:0000313" key="2">
    <source>
        <dbReference type="EMBL" id="KAK2957396.1"/>
    </source>
</evidence>
<proteinExistence type="predicted"/>
<comment type="caution">
    <text evidence="2">The sequence shown here is derived from an EMBL/GenBank/DDBJ whole genome shotgun (WGS) entry which is preliminary data.</text>
</comment>
<keyword evidence="3" id="KW-1185">Reference proteome</keyword>
<evidence type="ECO:0000256" key="1">
    <source>
        <dbReference type="SAM" id="Phobius"/>
    </source>
</evidence>
<sequence>MMDYFDSSLDSEEAHASIILINWLMLDDESILPEQFLNQPIHSVSNLFDGSAESPNLDDKFSLFLKNGTQIAKDAVSSTLTAILSDQTMYNLLVSSLSNILDSLLPKVITRHLSIGQSTSSQLNKLFTIASNTLLVILQMRPQDALGLYPLSVSFEALFLALIPNFILFAQISSTKIGETFRSLQQGSTLSLPNGINSQRLLPLASTLQDPQENPSTSSFLTLLESGNGIALDSLLDSTISLPSLSPHSIINKLQLGRSGVMFVNSLSHQDSNAHPLVALLTLFLTMGDFGFTLGSSVDGDSFRFFRSIGTTLLVSQESSQPSHRLSASLLRAIFMIGAVRSAVRSEHLSSSIILNSISEGLSKIVGTVDEGDTETYITAALFSASLNLAAAWNLVCRSATRPTQWIQRILRDLIVFFITFLLKGSQNTQRCSLTGLVCLACLTIPQTTPSTPHLSLVKSLVSMNVDALIDESLKKICLEGSSRPHVLLRGWDGIGVSAFSKGQSLSNDREMRHGTNLVGVVFRILSAQNSTPVEISASLVPLIKDSVQSLLWILPLSHTSSGSSELTQVQALRSLESVCRTMLNILPALHIPQPHKLEKSHALSPSQDDPTEEYCGGSREYSLLCDVCVHLIRSLVTYASSGVSGPPDQTVRTRSDLNQTQSTQFSNTLLKRKTKVLRIASLALAVLDFNSDPAIDPARVHHPSFLNCVHVLWSPLISTVQSLVSSWFLSGRMDGTHPLPLNVFRSLPAQNAEHIPHIQSARGVLKATAKLISLFEAHCLQFVEKRIHDELFPLVLTLITLASPLFPRKSASTSNDQSARSDFSPVEHVSLILLDLLCLCCFGQKFEAGTDWASLSLLPSFSTALPVTPIQLLFLEYSSLSLRQSGRFSPPSLPLLDLCSVDTCQPLPATNTSHQRTKRTTCLVVHQRRRQIERDSAAFVFSMRGGVKRPFDLPLYIPTATLSSSEELQTTAVQTPVLCSKCAANYHQQNMSLCPECLQSCLCWEMNTNPTSSLFVTWPLWASLHSFTLSSKKNTHPNQSYSTPLSVAEPILPILVTLIPYCQSHSSISQQIATNDPYGYTPYDNDPVRKDLLRANYAGNQGTDVLRSGLQVTDEINQNISEAQLTLNEHRTILNSVDGHFNDADASLDRSNRSIKGMLKNICLNKVLLWIVIILLGLAILALLVLGLINVFKPKK</sequence>
<evidence type="ECO:0008006" key="4">
    <source>
        <dbReference type="Google" id="ProtNLM"/>
    </source>
</evidence>
<keyword evidence="1" id="KW-0472">Membrane</keyword>
<feature type="transmembrane region" description="Helical" evidence="1">
    <location>
        <begin position="1168"/>
        <end position="1193"/>
    </location>
</feature>
<organism evidence="2 3">
    <name type="scientific">Blattamonas nauphoetae</name>
    <dbReference type="NCBI Taxonomy" id="2049346"/>
    <lineage>
        <taxon>Eukaryota</taxon>
        <taxon>Metamonada</taxon>
        <taxon>Preaxostyla</taxon>
        <taxon>Oxymonadida</taxon>
        <taxon>Blattamonas</taxon>
    </lineage>
</organism>
<gene>
    <name evidence="2" type="ORF">BLNAU_7552</name>
</gene>